<dbReference type="EMBL" id="CP011117">
    <property type="protein sequence ID" value="AKA80591.1"/>
    <property type="molecule type" value="Genomic_DNA"/>
</dbReference>
<feature type="transmembrane region" description="Helical" evidence="1">
    <location>
        <begin position="58"/>
        <end position="77"/>
    </location>
</feature>
<keyword evidence="1" id="KW-0472">Membrane</keyword>
<feature type="transmembrane region" description="Helical" evidence="1">
    <location>
        <begin position="29"/>
        <end position="46"/>
    </location>
</feature>
<name>A0AAU8TIY3_9PSED</name>
<dbReference type="AlphaFoldDB" id="A0AAU8TIY3"/>
<gene>
    <name evidence="2" type="ORF">VO64_0045</name>
</gene>
<keyword evidence="1" id="KW-1133">Transmembrane helix</keyword>
<sequence>MTKGHRAALRSSVCEHPCRETIRQRQRTGQTLVTTVVVLMWAYIYYRPGPGFCAGSLLIFFYTSDGWRFLAFFASIFRPEPSFCLTLKPPARAINPT</sequence>
<organism evidence="2 3">
    <name type="scientific">Pseudomonas synxantha</name>
    <dbReference type="NCBI Taxonomy" id="47883"/>
    <lineage>
        <taxon>Bacteria</taxon>
        <taxon>Pseudomonadati</taxon>
        <taxon>Pseudomonadota</taxon>
        <taxon>Gammaproteobacteria</taxon>
        <taxon>Pseudomonadales</taxon>
        <taxon>Pseudomonadaceae</taxon>
        <taxon>Pseudomonas</taxon>
    </lineage>
</organism>
<proteinExistence type="predicted"/>
<protein>
    <submittedName>
        <fullName evidence="2">Uncharacterized protein</fullName>
    </submittedName>
</protein>
<evidence type="ECO:0000313" key="2">
    <source>
        <dbReference type="EMBL" id="AKA80591.1"/>
    </source>
</evidence>
<dbReference type="KEGG" id="pfb:VO64_0045"/>
<dbReference type="Proteomes" id="UP000033099">
    <property type="component" value="Chromosome"/>
</dbReference>
<evidence type="ECO:0000313" key="3">
    <source>
        <dbReference type="Proteomes" id="UP000033099"/>
    </source>
</evidence>
<keyword evidence="1" id="KW-0812">Transmembrane</keyword>
<evidence type="ECO:0000256" key="1">
    <source>
        <dbReference type="SAM" id="Phobius"/>
    </source>
</evidence>
<reference evidence="2 3" key="1">
    <citation type="journal article" date="2015" name="Genome Announc.">
        <title>Complete Genome Sequence of Biocontrol Strain Pseudomonas fluorescens LBUM223.</title>
        <authorList>
            <person name="Roquigny R."/>
            <person name="Arseneault T."/>
            <person name="Gadkar V.J."/>
            <person name="Novinscak A."/>
            <person name="Joly D.L."/>
            <person name="Filion M."/>
        </authorList>
    </citation>
    <scope>NUCLEOTIDE SEQUENCE [LARGE SCALE GENOMIC DNA]</scope>
    <source>
        <strain evidence="2 3">LBUM223</strain>
    </source>
</reference>
<accession>A0AAU8TIY3</accession>